<comment type="caution">
    <text evidence="2">The sequence shown here is derived from an EMBL/GenBank/DDBJ whole genome shotgun (WGS) entry which is preliminary data.</text>
</comment>
<dbReference type="CDD" id="cd02440">
    <property type="entry name" value="AdoMet_MTases"/>
    <property type="match status" value="1"/>
</dbReference>
<keyword evidence="2" id="KW-0489">Methyltransferase</keyword>
<dbReference type="InterPro" id="IPR029063">
    <property type="entry name" value="SAM-dependent_MTases_sf"/>
</dbReference>
<feature type="non-terminal residue" evidence="2">
    <location>
        <position position="172"/>
    </location>
</feature>
<dbReference type="PANTHER" id="PTHR43460">
    <property type="entry name" value="METHYLTRANSFERASE"/>
    <property type="match status" value="1"/>
</dbReference>
<feature type="domain" description="Methyltransferase" evidence="1">
    <location>
        <begin position="35"/>
        <end position="122"/>
    </location>
</feature>
<gene>
    <name evidence="2" type="ORF">OBE_07583</name>
</gene>
<dbReference type="InterPro" id="IPR041698">
    <property type="entry name" value="Methyltransf_25"/>
</dbReference>
<dbReference type="EMBL" id="AJWZ01005213">
    <property type="protein sequence ID" value="EKC63205.1"/>
    <property type="molecule type" value="Genomic_DNA"/>
</dbReference>
<dbReference type="PANTHER" id="PTHR43460:SF1">
    <property type="entry name" value="METHYLTRANSFERASE TYPE 11 DOMAIN-CONTAINING PROTEIN"/>
    <property type="match status" value="1"/>
</dbReference>
<dbReference type="InterPro" id="IPR052939">
    <property type="entry name" value="23S_rRNA_MeTrnsfrase_RlmA"/>
</dbReference>
<accession>K1TA01</accession>
<sequence length="172" mass="18318">MVAARTAFLDAGYYAPLRDAIAAAATEYTTGDAGVLDAGCGEGYYTAHVLHTLQAQGASPSVCGVDISRDALICAHRRAPELTLAVASIAHLPVADASCDLVLNVFAPHDAAEFARVLRPQGVLLRVIPLERHLWGLKRAVYDRPYENTVPDPALPGFALAEQRTLRGTITL</sequence>
<dbReference type="GO" id="GO:0008168">
    <property type="term" value="F:methyltransferase activity"/>
    <property type="evidence" value="ECO:0007669"/>
    <property type="project" value="UniProtKB-KW"/>
</dbReference>
<dbReference type="GO" id="GO:0032259">
    <property type="term" value="P:methylation"/>
    <property type="evidence" value="ECO:0007669"/>
    <property type="project" value="UniProtKB-KW"/>
</dbReference>
<reference evidence="2" key="1">
    <citation type="journal article" date="2013" name="Environ. Microbiol.">
        <title>Microbiota from the distal guts of lean and obese adolescents exhibit partial functional redundancy besides clear differences in community structure.</title>
        <authorList>
            <person name="Ferrer M."/>
            <person name="Ruiz A."/>
            <person name="Lanza F."/>
            <person name="Haange S.B."/>
            <person name="Oberbach A."/>
            <person name="Till H."/>
            <person name="Bargiela R."/>
            <person name="Campoy C."/>
            <person name="Segura M.T."/>
            <person name="Richter M."/>
            <person name="von Bergen M."/>
            <person name="Seifert J."/>
            <person name="Suarez A."/>
        </authorList>
    </citation>
    <scope>NUCLEOTIDE SEQUENCE</scope>
</reference>
<organism evidence="2">
    <name type="scientific">human gut metagenome</name>
    <dbReference type="NCBI Taxonomy" id="408170"/>
    <lineage>
        <taxon>unclassified sequences</taxon>
        <taxon>metagenomes</taxon>
        <taxon>organismal metagenomes</taxon>
    </lineage>
</organism>
<evidence type="ECO:0000313" key="2">
    <source>
        <dbReference type="EMBL" id="EKC63205.1"/>
    </source>
</evidence>
<proteinExistence type="predicted"/>
<dbReference type="AlphaFoldDB" id="K1TA01"/>
<dbReference type="Pfam" id="PF13649">
    <property type="entry name" value="Methyltransf_25"/>
    <property type="match status" value="1"/>
</dbReference>
<evidence type="ECO:0000259" key="1">
    <source>
        <dbReference type="Pfam" id="PF13649"/>
    </source>
</evidence>
<name>K1TA01_9ZZZZ</name>
<dbReference type="SUPFAM" id="SSF53335">
    <property type="entry name" value="S-adenosyl-L-methionine-dependent methyltransferases"/>
    <property type="match status" value="1"/>
</dbReference>
<protein>
    <submittedName>
        <fullName evidence="2">rRNA (Guanine-N(1)-)-methyltransferase</fullName>
    </submittedName>
</protein>
<dbReference type="Gene3D" id="3.40.50.150">
    <property type="entry name" value="Vaccinia Virus protein VP39"/>
    <property type="match status" value="1"/>
</dbReference>
<keyword evidence="2" id="KW-0808">Transferase</keyword>